<dbReference type="Gene3D" id="3.40.50.300">
    <property type="entry name" value="P-loop containing nucleotide triphosphate hydrolases"/>
    <property type="match status" value="1"/>
</dbReference>
<reference evidence="1 2" key="1">
    <citation type="journal article" date="2019" name="Nat. Microbiol.">
        <title>Mediterranean grassland soil C-N compound turnover is dependent on rainfall and depth, and is mediated by genomically divergent microorganisms.</title>
        <authorList>
            <person name="Diamond S."/>
            <person name="Andeer P.F."/>
            <person name="Li Z."/>
            <person name="Crits-Christoph A."/>
            <person name="Burstein D."/>
            <person name="Anantharaman K."/>
            <person name="Lane K.R."/>
            <person name="Thomas B.C."/>
            <person name="Pan C."/>
            <person name="Northen T.R."/>
            <person name="Banfield J.F."/>
        </authorList>
    </citation>
    <scope>NUCLEOTIDE SEQUENCE [LARGE SCALE GENOMIC DNA]</scope>
    <source>
        <strain evidence="1">NP_1</strain>
    </source>
</reference>
<name>A0A537LU75_9BACT</name>
<dbReference type="PANTHER" id="PTHR32309:SF13">
    <property type="entry name" value="FERRIC ENTEROBACTIN TRANSPORT PROTEIN FEPE"/>
    <property type="match status" value="1"/>
</dbReference>
<dbReference type="InterPro" id="IPR027417">
    <property type="entry name" value="P-loop_NTPase"/>
</dbReference>
<evidence type="ECO:0000313" key="2">
    <source>
        <dbReference type="Proteomes" id="UP000315217"/>
    </source>
</evidence>
<comment type="caution">
    <text evidence="1">The sequence shown here is derived from an EMBL/GenBank/DDBJ whole genome shotgun (WGS) entry which is preliminary data.</text>
</comment>
<sequence>MLPVTDAAVLAPAVDGVVLVVDLRKTHRDAARRTVQQLQAVGARILGVVVNGVSATRRGGYYSYYSRYYGPEKEKSGSETPPHQ</sequence>
<proteinExistence type="predicted"/>
<organism evidence="1 2">
    <name type="scientific">Candidatus Segetimicrobium genomatis</name>
    <dbReference type="NCBI Taxonomy" id="2569760"/>
    <lineage>
        <taxon>Bacteria</taxon>
        <taxon>Bacillati</taxon>
        <taxon>Candidatus Sysuimicrobiota</taxon>
        <taxon>Candidatus Sysuimicrobiia</taxon>
        <taxon>Candidatus Sysuimicrobiales</taxon>
        <taxon>Candidatus Segetimicrobiaceae</taxon>
        <taxon>Candidatus Segetimicrobium</taxon>
    </lineage>
</organism>
<keyword evidence="1" id="KW-0418">Kinase</keyword>
<dbReference type="SUPFAM" id="SSF52540">
    <property type="entry name" value="P-loop containing nucleoside triphosphate hydrolases"/>
    <property type="match status" value="1"/>
</dbReference>
<dbReference type="GO" id="GO:0005886">
    <property type="term" value="C:plasma membrane"/>
    <property type="evidence" value="ECO:0007669"/>
    <property type="project" value="TreeGrafter"/>
</dbReference>
<dbReference type="PANTHER" id="PTHR32309">
    <property type="entry name" value="TYROSINE-PROTEIN KINASE"/>
    <property type="match status" value="1"/>
</dbReference>
<evidence type="ECO:0000313" key="1">
    <source>
        <dbReference type="EMBL" id="TMJ11565.1"/>
    </source>
</evidence>
<accession>A0A537LU75</accession>
<gene>
    <name evidence="1" type="ORF">E6G98_04690</name>
</gene>
<dbReference type="Proteomes" id="UP000315217">
    <property type="component" value="Unassembled WGS sequence"/>
</dbReference>
<dbReference type="EMBL" id="VBAI01000059">
    <property type="protein sequence ID" value="TMJ11565.1"/>
    <property type="molecule type" value="Genomic_DNA"/>
</dbReference>
<protein>
    <submittedName>
        <fullName evidence="1">CpsD/CapB family tyrosine-protein kinase</fullName>
    </submittedName>
</protein>
<dbReference type="GO" id="GO:0004713">
    <property type="term" value="F:protein tyrosine kinase activity"/>
    <property type="evidence" value="ECO:0007669"/>
    <property type="project" value="TreeGrafter"/>
</dbReference>
<keyword evidence="1" id="KW-0808">Transferase</keyword>
<dbReference type="AlphaFoldDB" id="A0A537LU75"/>
<dbReference type="InterPro" id="IPR050445">
    <property type="entry name" value="Bact_polysacc_biosynth/exp"/>
</dbReference>